<evidence type="ECO:0000256" key="1">
    <source>
        <dbReference type="SAM" id="Coils"/>
    </source>
</evidence>
<feature type="coiled-coil region" evidence="1">
    <location>
        <begin position="260"/>
        <end position="287"/>
    </location>
</feature>
<keyword evidence="3" id="KW-1185">Reference proteome</keyword>
<evidence type="ECO:0000313" key="2">
    <source>
        <dbReference type="EMBL" id="KAK9287280.1"/>
    </source>
</evidence>
<evidence type="ECO:0000313" key="3">
    <source>
        <dbReference type="Proteomes" id="UP001415857"/>
    </source>
</evidence>
<keyword evidence="1" id="KW-0175">Coiled coil</keyword>
<dbReference type="Pfam" id="PF03087">
    <property type="entry name" value="BPS1"/>
    <property type="match status" value="1"/>
</dbReference>
<dbReference type="GO" id="GO:0048367">
    <property type="term" value="P:shoot system development"/>
    <property type="evidence" value="ECO:0007669"/>
    <property type="project" value="InterPro"/>
</dbReference>
<dbReference type="PANTHER" id="PTHR33070:SF129">
    <property type="entry name" value="DUF241 DOMAIN PROTEIN"/>
    <property type="match status" value="1"/>
</dbReference>
<gene>
    <name evidence="2" type="ORF">L1049_015693</name>
</gene>
<comment type="caution">
    <text evidence="2">The sequence shown here is derived from an EMBL/GenBank/DDBJ whole genome shotgun (WGS) entry which is preliminary data.</text>
</comment>
<protein>
    <submittedName>
        <fullName evidence="2">Uncharacterized protein</fullName>
    </submittedName>
</protein>
<dbReference type="PANTHER" id="PTHR33070">
    <property type="entry name" value="OS06G0725500 PROTEIN"/>
    <property type="match status" value="1"/>
</dbReference>
<name>A0AAP0RY03_LIQFO</name>
<dbReference type="AlphaFoldDB" id="A0AAP0RY03"/>
<organism evidence="2 3">
    <name type="scientific">Liquidambar formosana</name>
    <name type="common">Formosan gum</name>
    <dbReference type="NCBI Taxonomy" id="63359"/>
    <lineage>
        <taxon>Eukaryota</taxon>
        <taxon>Viridiplantae</taxon>
        <taxon>Streptophyta</taxon>
        <taxon>Embryophyta</taxon>
        <taxon>Tracheophyta</taxon>
        <taxon>Spermatophyta</taxon>
        <taxon>Magnoliopsida</taxon>
        <taxon>eudicotyledons</taxon>
        <taxon>Gunneridae</taxon>
        <taxon>Pentapetalae</taxon>
        <taxon>Saxifragales</taxon>
        <taxon>Altingiaceae</taxon>
        <taxon>Liquidambar</taxon>
    </lineage>
</organism>
<reference evidence="2 3" key="1">
    <citation type="journal article" date="2024" name="Plant J.">
        <title>Genome sequences and population genomics reveal climatic adaptation and genomic divergence between two closely related sweetgum species.</title>
        <authorList>
            <person name="Xu W.Q."/>
            <person name="Ren C.Q."/>
            <person name="Zhang X.Y."/>
            <person name="Comes H.P."/>
            <person name="Liu X.H."/>
            <person name="Li Y.G."/>
            <person name="Kettle C.J."/>
            <person name="Jalonen R."/>
            <person name="Gaisberger H."/>
            <person name="Ma Y.Z."/>
            <person name="Qiu Y.X."/>
        </authorList>
    </citation>
    <scope>NUCLEOTIDE SEQUENCE [LARGE SCALE GENOMIC DNA]</scope>
    <source>
        <strain evidence="2">Hangzhou</strain>
    </source>
</reference>
<sequence length="301" mass="34068">MAASPLNFKTRYHARSISLPSNPHPRIPQFDEHLCRLRASEACSPSSSSLGHRLNGLKDLHDCVDELLLLPLTQQTLAQERHEKWFDGLLDGSLRLLDVCSTAKDALLQMKEHIHELQSILRRRRGSEFGIAKEVGEYFAYRKTVKKAIHKARKNLKGIEDKCSFSPINEDHETLSMVSMLRQVETTTLTVLESLLSLIAGPKAQSKPSSWSLVSKVMVHSKRVACEEEETDVNEFDKVDAVLHSLLGHKRNKSNNSLHAESLQNQLGKLELSIEDLEEGLECLFRRLIKTRVSLLNIVNH</sequence>
<dbReference type="InterPro" id="IPR004320">
    <property type="entry name" value="BPS1_pln"/>
</dbReference>
<dbReference type="Proteomes" id="UP001415857">
    <property type="component" value="Unassembled WGS sequence"/>
</dbReference>
<dbReference type="GO" id="GO:0048364">
    <property type="term" value="P:root development"/>
    <property type="evidence" value="ECO:0007669"/>
    <property type="project" value="InterPro"/>
</dbReference>
<proteinExistence type="predicted"/>
<accession>A0AAP0RY03</accession>
<dbReference type="EMBL" id="JBBPBK010000004">
    <property type="protein sequence ID" value="KAK9287280.1"/>
    <property type="molecule type" value="Genomic_DNA"/>
</dbReference>